<evidence type="ECO:0000256" key="1">
    <source>
        <dbReference type="ARBA" id="ARBA00022714"/>
    </source>
</evidence>
<dbReference type="PROSITE" id="PS51296">
    <property type="entry name" value="RIESKE"/>
    <property type="match status" value="1"/>
</dbReference>
<evidence type="ECO:0000313" key="8">
    <source>
        <dbReference type="EMBL" id="KKS04259.1"/>
    </source>
</evidence>
<keyword evidence="1" id="KW-0001">2Fe-2S</keyword>
<dbReference type="GO" id="GO:0046872">
    <property type="term" value="F:metal ion binding"/>
    <property type="evidence" value="ECO:0007669"/>
    <property type="project" value="UniProtKB-KW"/>
</dbReference>
<dbReference type="GO" id="GO:0051537">
    <property type="term" value="F:2 iron, 2 sulfur cluster binding"/>
    <property type="evidence" value="ECO:0007669"/>
    <property type="project" value="UniProtKB-KW"/>
</dbReference>
<evidence type="ECO:0000259" key="7">
    <source>
        <dbReference type="PROSITE" id="PS51296"/>
    </source>
</evidence>
<dbReference type="EMBL" id="LCBC01000008">
    <property type="protein sequence ID" value="KKS04259.1"/>
    <property type="molecule type" value="Genomic_DNA"/>
</dbReference>
<dbReference type="CDD" id="cd03528">
    <property type="entry name" value="Rieske_RO_ferredoxin"/>
    <property type="match status" value="1"/>
</dbReference>
<sequence length="102" mass="10750">MAKIKVANVNDVAEGGLKKVDVNGEPVALFKIAGQIFATSNICTHAHCELDVSNVIHGDVVECTCHGSQFNVKTGAVVLPPATEPLKTYQVSVEGEDVFVEG</sequence>
<evidence type="ECO:0000256" key="3">
    <source>
        <dbReference type="ARBA" id="ARBA00023004"/>
    </source>
</evidence>
<evidence type="ECO:0000256" key="4">
    <source>
        <dbReference type="ARBA" id="ARBA00023014"/>
    </source>
</evidence>
<dbReference type="InterPro" id="IPR017941">
    <property type="entry name" value="Rieske_2Fe-2S"/>
</dbReference>
<dbReference type="Pfam" id="PF00355">
    <property type="entry name" value="Rieske"/>
    <property type="match status" value="1"/>
</dbReference>
<dbReference type="InterPro" id="IPR036922">
    <property type="entry name" value="Rieske_2Fe-2S_sf"/>
</dbReference>
<dbReference type="Gene3D" id="2.102.10.10">
    <property type="entry name" value="Rieske [2Fe-2S] iron-sulphur domain"/>
    <property type="match status" value="1"/>
</dbReference>
<keyword evidence="4" id="KW-0411">Iron-sulfur</keyword>
<dbReference type="PANTHER" id="PTHR21496:SF0">
    <property type="entry name" value="RIESKE DOMAIN-CONTAINING PROTEIN"/>
    <property type="match status" value="1"/>
</dbReference>
<dbReference type="PANTHER" id="PTHR21496">
    <property type="entry name" value="FERREDOXIN-RELATED"/>
    <property type="match status" value="1"/>
</dbReference>
<evidence type="ECO:0000313" key="9">
    <source>
        <dbReference type="Proteomes" id="UP000034493"/>
    </source>
</evidence>
<keyword evidence="2" id="KW-0479">Metal-binding</keyword>
<dbReference type="AlphaFoldDB" id="A0A0G0VTQ7"/>
<keyword evidence="3" id="KW-0408">Iron</keyword>
<comment type="similarity">
    <text evidence="6">Belongs to the bacterial ring-hydroxylating dioxygenase ferredoxin component family.</text>
</comment>
<evidence type="ECO:0000256" key="5">
    <source>
        <dbReference type="ARBA" id="ARBA00034078"/>
    </source>
</evidence>
<keyword evidence="8" id="KW-0560">Oxidoreductase</keyword>
<comment type="caution">
    <text evidence="8">The sequence shown here is derived from an EMBL/GenBank/DDBJ whole genome shotgun (WGS) entry which is preliminary data.</text>
</comment>
<dbReference type="GO" id="GO:0051213">
    <property type="term" value="F:dioxygenase activity"/>
    <property type="evidence" value="ECO:0007669"/>
    <property type="project" value="UniProtKB-KW"/>
</dbReference>
<dbReference type="SUPFAM" id="SSF50022">
    <property type="entry name" value="ISP domain"/>
    <property type="match status" value="1"/>
</dbReference>
<reference evidence="8 9" key="1">
    <citation type="journal article" date="2015" name="Nature">
        <title>rRNA introns, odd ribosomes, and small enigmatic genomes across a large radiation of phyla.</title>
        <authorList>
            <person name="Brown C.T."/>
            <person name="Hug L.A."/>
            <person name="Thomas B.C."/>
            <person name="Sharon I."/>
            <person name="Castelle C.J."/>
            <person name="Singh A."/>
            <person name="Wilkins M.J."/>
            <person name="Williams K.H."/>
            <person name="Banfield J.F."/>
        </authorList>
    </citation>
    <scope>NUCLEOTIDE SEQUENCE [LARGE SCALE GENOMIC DNA]</scope>
</reference>
<evidence type="ECO:0000256" key="2">
    <source>
        <dbReference type="ARBA" id="ARBA00022723"/>
    </source>
</evidence>
<accession>A0A0G0VTQ7</accession>
<protein>
    <submittedName>
        <fullName evidence="8">Biphenyl dioxygenase</fullName>
    </submittedName>
</protein>
<name>A0A0G0VTQ7_9BACT</name>
<gene>
    <name evidence="8" type="ORF">UU56_C0008G0066</name>
</gene>
<feature type="domain" description="Rieske" evidence="7">
    <location>
        <begin position="4"/>
        <end position="100"/>
    </location>
</feature>
<dbReference type="Proteomes" id="UP000034493">
    <property type="component" value="Unassembled WGS sequence"/>
</dbReference>
<comment type="cofactor">
    <cofactor evidence="5">
        <name>[2Fe-2S] cluster</name>
        <dbReference type="ChEBI" id="CHEBI:190135"/>
    </cofactor>
</comment>
<evidence type="ECO:0000256" key="6">
    <source>
        <dbReference type="ARBA" id="ARBA00038001"/>
    </source>
</evidence>
<organism evidence="8 9">
    <name type="scientific">Candidatus Curtissbacteria bacterium GW2011_GWA2_41_24</name>
    <dbReference type="NCBI Taxonomy" id="1618411"/>
    <lineage>
        <taxon>Bacteria</taxon>
        <taxon>Candidatus Curtissiibacteriota</taxon>
    </lineage>
</organism>
<proteinExistence type="inferred from homology"/>
<keyword evidence="8" id="KW-0223">Dioxygenase</keyword>